<keyword evidence="4" id="KW-1185">Reference proteome</keyword>
<evidence type="ECO:0000313" key="4">
    <source>
        <dbReference type="Proteomes" id="UP000245802"/>
    </source>
</evidence>
<feature type="transmembrane region" description="Helical" evidence="2">
    <location>
        <begin position="342"/>
        <end position="364"/>
    </location>
</feature>
<protein>
    <submittedName>
        <fullName evidence="3">Uncharacterized protein</fullName>
    </submittedName>
</protein>
<sequence length="384" mass="42028">MLLTCPNCRSGLEVPDGTTALIRCPACTTVFAPADSVSSEAEYEDAPRPRRRPRDEDEDDEDDDRPRKRATGRRARRDDYGDDEDDENRDFDPPDEDDERPRKRRRPAADDGLTPDERASRRAAFDRASWGCKLIQVSFGLFMMSMLFATGFFFQGAFTEPSGAIVVVAGLLGMFNWALGALGVALCLTGPRASGHLGYGVAAAIATAVHLFLLLILVVQGTESSALRVEGANVRWDLLPTQLNATMFYLTAVVYPDAQGIAPKGRMLLSMITGITEMIRMVLIMMFLSRLARAALDDELAHRCTRAAGRVSGGPALLAVLIFVFVAFMIETNAGVNMFTRVLFSTVHMGAYAILNGIILPSYMAARDVADACEEPFQSLIPQM</sequence>
<keyword evidence="2" id="KW-1133">Transmembrane helix</keyword>
<dbReference type="KEGG" id="gog:C1280_25215"/>
<dbReference type="Proteomes" id="UP000245802">
    <property type="component" value="Chromosome"/>
</dbReference>
<dbReference type="RefSeq" id="WP_010034684.1">
    <property type="nucleotide sequence ID" value="NZ_CP025958.1"/>
</dbReference>
<feature type="region of interest" description="Disordered" evidence="1">
    <location>
        <begin position="34"/>
        <end position="118"/>
    </location>
</feature>
<feature type="transmembrane region" description="Helical" evidence="2">
    <location>
        <begin position="197"/>
        <end position="218"/>
    </location>
</feature>
<evidence type="ECO:0000256" key="1">
    <source>
        <dbReference type="SAM" id="MobiDB-lite"/>
    </source>
</evidence>
<evidence type="ECO:0000256" key="2">
    <source>
        <dbReference type="SAM" id="Phobius"/>
    </source>
</evidence>
<dbReference type="EMBL" id="CP025958">
    <property type="protein sequence ID" value="AWM39979.1"/>
    <property type="molecule type" value="Genomic_DNA"/>
</dbReference>
<keyword evidence="2" id="KW-0812">Transmembrane</keyword>
<organism evidence="3 4">
    <name type="scientific">Gemmata obscuriglobus</name>
    <dbReference type="NCBI Taxonomy" id="114"/>
    <lineage>
        <taxon>Bacteria</taxon>
        <taxon>Pseudomonadati</taxon>
        <taxon>Planctomycetota</taxon>
        <taxon>Planctomycetia</taxon>
        <taxon>Gemmatales</taxon>
        <taxon>Gemmataceae</taxon>
        <taxon>Gemmata</taxon>
    </lineage>
</organism>
<dbReference type="OrthoDB" id="9952417at2"/>
<dbReference type="AlphaFoldDB" id="A0A2Z3GZN5"/>
<feature type="compositionally biased region" description="Acidic residues" evidence="1">
    <location>
        <begin position="80"/>
        <end position="98"/>
    </location>
</feature>
<reference evidence="3 4" key="1">
    <citation type="submission" date="2018-01" db="EMBL/GenBank/DDBJ databases">
        <title>G. obscuriglobus.</title>
        <authorList>
            <person name="Franke J."/>
            <person name="Blomberg W."/>
            <person name="Selmecki A."/>
        </authorList>
    </citation>
    <scope>NUCLEOTIDE SEQUENCE [LARGE SCALE GENOMIC DNA]</scope>
    <source>
        <strain evidence="3 4">DSM 5831</strain>
    </source>
</reference>
<feature type="transmembrane region" description="Helical" evidence="2">
    <location>
        <begin position="137"/>
        <end position="158"/>
    </location>
</feature>
<feature type="transmembrane region" description="Helical" evidence="2">
    <location>
        <begin position="308"/>
        <end position="330"/>
    </location>
</feature>
<feature type="transmembrane region" description="Helical" evidence="2">
    <location>
        <begin position="267"/>
        <end position="288"/>
    </location>
</feature>
<feature type="transmembrane region" description="Helical" evidence="2">
    <location>
        <begin position="164"/>
        <end position="188"/>
    </location>
</feature>
<gene>
    <name evidence="3" type="ORF">C1280_25215</name>
</gene>
<evidence type="ECO:0000313" key="3">
    <source>
        <dbReference type="EMBL" id="AWM39979.1"/>
    </source>
</evidence>
<name>A0A2Z3GZN5_9BACT</name>
<accession>A0A2Z3GZN5</accession>
<proteinExistence type="predicted"/>
<keyword evidence="2" id="KW-0472">Membrane</keyword>